<comment type="caution">
    <text evidence="2">The sequence shown here is derived from an EMBL/GenBank/DDBJ whole genome shotgun (WGS) entry which is preliminary data.</text>
</comment>
<dbReference type="SUPFAM" id="SSF88713">
    <property type="entry name" value="Glycoside hydrolase/deacetylase"/>
    <property type="match status" value="1"/>
</dbReference>
<keyword evidence="1" id="KW-0732">Signal</keyword>
<dbReference type="Proteomes" id="UP000735302">
    <property type="component" value="Unassembled WGS sequence"/>
</dbReference>
<dbReference type="InterPro" id="IPR052740">
    <property type="entry name" value="CE4"/>
</dbReference>
<keyword evidence="3" id="KW-1185">Reference proteome</keyword>
<dbReference type="Gene3D" id="3.20.20.370">
    <property type="entry name" value="Glycoside hydrolase/deacetylase"/>
    <property type="match status" value="1"/>
</dbReference>
<proteinExistence type="predicted"/>
<gene>
    <name evidence="2" type="ORF">PoB_005948700</name>
</gene>
<sequence>MWKVAVTSFVILTLSRGVLSQCKPGDTCKPPNCRCWNDVDIPGGFQPKDVPQIIIVSFEYAVNRANVDSYIELFDGISNPNKCEPRGTFFVSELNTDFEVVKSLFDDGHEIAMTTPSGSIPLDAKEWKEAFAEMKAKITGAGIPEADITGTRGPELYIGGNDQFDSIVDNKLKYDSTCVSTEYIDKENLIWPYTYDFIENTPACTIGETPAKPYPGKWQFLVADMKFGTTKCAAPSACSLLIKDSQDAFDFFYDSFALHYEGKTRAPFVMFIDPQWLTDTWIVTNQQALAWIKDPVPSANATDFAPWDC</sequence>
<reference evidence="2 3" key="1">
    <citation type="journal article" date="2021" name="Elife">
        <title>Chloroplast acquisition without the gene transfer in kleptoplastic sea slugs, Plakobranchus ocellatus.</title>
        <authorList>
            <person name="Maeda T."/>
            <person name="Takahashi S."/>
            <person name="Yoshida T."/>
            <person name="Shimamura S."/>
            <person name="Takaki Y."/>
            <person name="Nagai Y."/>
            <person name="Toyoda A."/>
            <person name="Suzuki Y."/>
            <person name="Arimoto A."/>
            <person name="Ishii H."/>
            <person name="Satoh N."/>
            <person name="Nishiyama T."/>
            <person name="Hasebe M."/>
            <person name="Maruyama T."/>
            <person name="Minagawa J."/>
            <person name="Obokata J."/>
            <person name="Shigenobu S."/>
        </authorList>
    </citation>
    <scope>NUCLEOTIDE SEQUENCE [LARGE SCALE GENOMIC DNA]</scope>
</reference>
<feature type="chain" id="PRO_5043450199" evidence="1">
    <location>
        <begin position="21"/>
        <end position="309"/>
    </location>
</feature>
<dbReference type="AlphaFoldDB" id="A0AAV4CM12"/>
<name>A0AAV4CM12_9GAST</name>
<dbReference type="InterPro" id="IPR011330">
    <property type="entry name" value="Glyco_hydro/deAcase_b/a-brl"/>
</dbReference>
<feature type="signal peptide" evidence="1">
    <location>
        <begin position="1"/>
        <end position="20"/>
    </location>
</feature>
<accession>A0AAV4CM12</accession>
<dbReference type="EMBL" id="BLXT01006709">
    <property type="protein sequence ID" value="GFO32982.1"/>
    <property type="molecule type" value="Genomic_DNA"/>
</dbReference>
<dbReference type="GO" id="GO:0005975">
    <property type="term" value="P:carbohydrate metabolic process"/>
    <property type="evidence" value="ECO:0007669"/>
    <property type="project" value="InterPro"/>
</dbReference>
<evidence type="ECO:0000313" key="2">
    <source>
        <dbReference type="EMBL" id="GFO32982.1"/>
    </source>
</evidence>
<evidence type="ECO:0000313" key="3">
    <source>
        <dbReference type="Proteomes" id="UP000735302"/>
    </source>
</evidence>
<dbReference type="PANTHER" id="PTHR45985">
    <property type="match status" value="1"/>
</dbReference>
<protein>
    <submittedName>
        <fullName evidence="2">Chitin deacetylase 9</fullName>
    </submittedName>
</protein>
<evidence type="ECO:0000256" key="1">
    <source>
        <dbReference type="SAM" id="SignalP"/>
    </source>
</evidence>
<dbReference type="PANTHER" id="PTHR45985:SF3">
    <property type="entry name" value="CHITIN DEACETYLASE-LIKE 4"/>
    <property type="match status" value="1"/>
</dbReference>
<organism evidence="2 3">
    <name type="scientific">Plakobranchus ocellatus</name>
    <dbReference type="NCBI Taxonomy" id="259542"/>
    <lineage>
        <taxon>Eukaryota</taxon>
        <taxon>Metazoa</taxon>
        <taxon>Spiralia</taxon>
        <taxon>Lophotrochozoa</taxon>
        <taxon>Mollusca</taxon>
        <taxon>Gastropoda</taxon>
        <taxon>Heterobranchia</taxon>
        <taxon>Euthyneura</taxon>
        <taxon>Panpulmonata</taxon>
        <taxon>Sacoglossa</taxon>
        <taxon>Placobranchoidea</taxon>
        <taxon>Plakobranchidae</taxon>
        <taxon>Plakobranchus</taxon>
    </lineage>
</organism>